<keyword evidence="9" id="KW-1185">Reference proteome</keyword>
<feature type="domain" description="Major facilitator superfamily (MFS) profile" evidence="7">
    <location>
        <begin position="11"/>
        <end position="385"/>
    </location>
</feature>
<feature type="transmembrane region" description="Helical" evidence="6">
    <location>
        <begin position="208"/>
        <end position="230"/>
    </location>
</feature>
<feature type="transmembrane region" description="Helical" evidence="6">
    <location>
        <begin position="12"/>
        <end position="38"/>
    </location>
</feature>
<feature type="transmembrane region" description="Helical" evidence="6">
    <location>
        <begin position="136"/>
        <end position="157"/>
    </location>
</feature>
<dbReference type="SUPFAM" id="SSF103473">
    <property type="entry name" value="MFS general substrate transporter"/>
    <property type="match status" value="1"/>
</dbReference>
<keyword evidence="4 6" id="KW-1133">Transmembrane helix</keyword>
<evidence type="ECO:0000256" key="5">
    <source>
        <dbReference type="ARBA" id="ARBA00023136"/>
    </source>
</evidence>
<feature type="transmembrane region" description="Helical" evidence="6">
    <location>
        <begin position="102"/>
        <end position="124"/>
    </location>
</feature>
<dbReference type="PROSITE" id="PS50850">
    <property type="entry name" value="MFS"/>
    <property type="match status" value="1"/>
</dbReference>
<dbReference type="InterPro" id="IPR036259">
    <property type="entry name" value="MFS_trans_sf"/>
</dbReference>
<dbReference type="EMBL" id="AUNB01000062">
    <property type="protein sequence ID" value="KEO53913.1"/>
    <property type="molecule type" value="Genomic_DNA"/>
</dbReference>
<dbReference type="Gene3D" id="1.20.1250.20">
    <property type="entry name" value="MFS general substrate transporter like domains"/>
    <property type="match status" value="1"/>
</dbReference>
<evidence type="ECO:0000256" key="6">
    <source>
        <dbReference type="SAM" id="Phobius"/>
    </source>
</evidence>
<dbReference type="GO" id="GO:0022857">
    <property type="term" value="F:transmembrane transporter activity"/>
    <property type="evidence" value="ECO:0007669"/>
    <property type="project" value="InterPro"/>
</dbReference>
<dbReference type="InterPro" id="IPR020846">
    <property type="entry name" value="MFS_dom"/>
</dbReference>
<keyword evidence="2" id="KW-1003">Cell membrane</keyword>
<feature type="transmembrane region" description="Helical" evidence="6">
    <location>
        <begin position="50"/>
        <end position="70"/>
    </location>
</feature>
<comment type="subcellular location">
    <subcellularLocation>
        <location evidence="1">Cell membrane</location>
        <topology evidence="1">Multi-pass membrane protein</topology>
    </subcellularLocation>
</comment>
<feature type="transmembrane region" description="Helical" evidence="6">
    <location>
        <begin position="163"/>
        <end position="182"/>
    </location>
</feature>
<dbReference type="GO" id="GO:0005886">
    <property type="term" value="C:plasma membrane"/>
    <property type="evidence" value="ECO:0007669"/>
    <property type="project" value="UniProtKB-SubCell"/>
</dbReference>
<dbReference type="OrthoDB" id="9788453at2"/>
<evidence type="ECO:0000313" key="8">
    <source>
        <dbReference type="EMBL" id="KEO53913.1"/>
    </source>
</evidence>
<dbReference type="InterPro" id="IPR050189">
    <property type="entry name" value="MFS_Efflux_Transporters"/>
</dbReference>
<dbReference type="STRING" id="1353528.DT23_07000"/>
<dbReference type="PANTHER" id="PTHR43124">
    <property type="entry name" value="PURINE EFFLUX PUMP PBUE"/>
    <property type="match status" value="1"/>
</dbReference>
<dbReference type="AlphaFoldDB" id="A0A074JEA1"/>
<evidence type="ECO:0000256" key="2">
    <source>
        <dbReference type="ARBA" id="ARBA00022475"/>
    </source>
</evidence>
<proteinExistence type="predicted"/>
<comment type="caution">
    <text evidence="8">The sequence shown here is derived from an EMBL/GenBank/DDBJ whole genome shotgun (WGS) entry which is preliminary data.</text>
</comment>
<evidence type="ECO:0000256" key="4">
    <source>
        <dbReference type="ARBA" id="ARBA00022989"/>
    </source>
</evidence>
<feature type="transmembrane region" description="Helical" evidence="6">
    <location>
        <begin position="271"/>
        <end position="291"/>
    </location>
</feature>
<dbReference type="eggNOG" id="COG2814">
    <property type="taxonomic scope" value="Bacteria"/>
</dbReference>
<feature type="transmembrane region" description="Helical" evidence="6">
    <location>
        <begin position="363"/>
        <end position="382"/>
    </location>
</feature>
<keyword evidence="5 6" id="KW-0472">Membrane</keyword>
<gene>
    <name evidence="8" type="ORF">DT23_07000</name>
</gene>
<name>A0A074JEA1_9RHOB</name>
<dbReference type="RefSeq" id="WP_038132669.1">
    <property type="nucleotide sequence ID" value="NZ_AUNB01000062.1"/>
</dbReference>
<feature type="transmembrane region" description="Helical" evidence="6">
    <location>
        <begin position="242"/>
        <end position="262"/>
    </location>
</feature>
<evidence type="ECO:0000259" key="7">
    <source>
        <dbReference type="PROSITE" id="PS50850"/>
    </source>
</evidence>
<evidence type="ECO:0000313" key="9">
    <source>
        <dbReference type="Proteomes" id="UP000027471"/>
    </source>
</evidence>
<feature type="transmembrane region" description="Helical" evidence="6">
    <location>
        <begin position="297"/>
        <end position="315"/>
    </location>
</feature>
<protein>
    <recommendedName>
        <fullName evidence="7">Major facilitator superfamily (MFS) profile domain-containing protein</fullName>
    </recommendedName>
</protein>
<keyword evidence="3 6" id="KW-0812">Transmembrane</keyword>
<evidence type="ECO:0000256" key="3">
    <source>
        <dbReference type="ARBA" id="ARBA00022692"/>
    </source>
</evidence>
<evidence type="ECO:0000256" key="1">
    <source>
        <dbReference type="ARBA" id="ARBA00004651"/>
    </source>
</evidence>
<dbReference type="PANTHER" id="PTHR43124:SF3">
    <property type="entry name" value="CHLORAMPHENICOL EFFLUX PUMP RV0191"/>
    <property type="match status" value="1"/>
</dbReference>
<organism evidence="8 9">
    <name type="scientific">Thioclava indica</name>
    <dbReference type="NCBI Taxonomy" id="1353528"/>
    <lineage>
        <taxon>Bacteria</taxon>
        <taxon>Pseudomonadati</taxon>
        <taxon>Pseudomonadota</taxon>
        <taxon>Alphaproteobacteria</taxon>
        <taxon>Rhodobacterales</taxon>
        <taxon>Paracoccaceae</taxon>
        <taxon>Thioclava</taxon>
    </lineage>
</organism>
<dbReference type="Pfam" id="PF07690">
    <property type="entry name" value="MFS_1"/>
    <property type="match status" value="1"/>
</dbReference>
<reference evidence="8 9" key="1">
    <citation type="journal article" date="2015" name="Antonie Van Leeuwenhoek">
        <title>Thioclava indica sp. nov., isolated from surface seawater of the Indian Ocean.</title>
        <authorList>
            <person name="Liu Y."/>
            <person name="Lai Q."/>
            <person name="Du J."/>
            <person name="Xu H."/>
            <person name="Jiang L."/>
            <person name="Shao Z."/>
        </authorList>
    </citation>
    <scope>NUCLEOTIDE SEQUENCE [LARGE SCALE GENOMIC DNA]</scope>
    <source>
        <strain evidence="8 9">DT23-4</strain>
    </source>
</reference>
<sequence length="399" mass="40947">MTLSPRDARAVIFSLALGTFGIGVIEFASMGLLPFYAADFGISEARAGHAISSYALGVVIGAPILAVLGAKLPRKGFLIALMAFYALANLAAGAAPSFTSFVIARFFSGLPHGAYFGMAMLFAADLMPEGKRAQGIAWVITGLTVANIIGVPLAGAIGQYFGWRWGFAIVAVICGGSAMLIARTAPSVAPDPNASPLRELGALTNRSVWLTLAVGAIGFGGVFAVYSYLSAAMIATHAGPDWTIPLALSAFGVGGTVGNMIAGKLSDWSRFGAGLILLCGMIIVPLLYTLTIGDWRAMALAMVALGMTAGMVIPMQVRLMEVAGDAQTLAAALNHAAFNFANALGPFLAGLALSAGYGWQATGYVGSALAIAGLAFLGIAYLHARRTTPLKAASIRPPA</sequence>
<feature type="transmembrane region" description="Helical" evidence="6">
    <location>
        <begin position="77"/>
        <end position="96"/>
    </location>
</feature>
<dbReference type="Proteomes" id="UP000027471">
    <property type="component" value="Unassembled WGS sequence"/>
</dbReference>
<feature type="transmembrane region" description="Helical" evidence="6">
    <location>
        <begin position="336"/>
        <end position="357"/>
    </location>
</feature>
<dbReference type="InterPro" id="IPR011701">
    <property type="entry name" value="MFS"/>
</dbReference>
<dbReference type="CDD" id="cd17324">
    <property type="entry name" value="MFS_NepI_like"/>
    <property type="match status" value="1"/>
</dbReference>
<accession>A0A074JEA1</accession>